<keyword evidence="8" id="KW-1185">Reference proteome</keyword>
<dbReference type="InterPro" id="IPR001849">
    <property type="entry name" value="PH_domain"/>
</dbReference>
<dbReference type="InterPro" id="IPR036390">
    <property type="entry name" value="WH_DNA-bd_sf"/>
</dbReference>
<dbReference type="InterPro" id="IPR000591">
    <property type="entry name" value="DEP_dom"/>
</dbReference>
<evidence type="ECO:0000256" key="3">
    <source>
        <dbReference type="ARBA" id="ARBA00022990"/>
    </source>
</evidence>
<dbReference type="Proteomes" id="UP000007110">
    <property type="component" value="Unassembled WGS sequence"/>
</dbReference>
<dbReference type="InParanoid" id="A0A7M7RCG8"/>
<dbReference type="SUPFAM" id="SSF50729">
    <property type="entry name" value="PH domain-like"/>
    <property type="match status" value="2"/>
</dbReference>
<evidence type="ECO:0000313" key="7">
    <source>
        <dbReference type="EnsemblMetazoa" id="XP_781827"/>
    </source>
</evidence>
<dbReference type="SUPFAM" id="SSF46785">
    <property type="entry name" value="Winged helix' DNA-binding domain"/>
    <property type="match status" value="1"/>
</dbReference>
<dbReference type="OrthoDB" id="185175at2759"/>
<dbReference type="AlphaFoldDB" id="A0A7M7RCG8"/>
<dbReference type="OMA" id="EPNKRWK"/>
<dbReference type="InterPro" id="IPR037370">
    <property type="entry name" value="Pleckstrin"/>
</dbReference>
<feature type="region of interest" description="Disordered" evidence="4">
    <location>
        <begin position="226"/>
        <end position="256"/>
    </location>
</feature>
<dbReference type="EnsemblMetazoa" id="XM_776734">
    <property type="protein sequence ID" value="XP_781827"/>
    <property type="gene ID" value="LOC576426"/>
</dbReference>
<dbReference type="Pfam" id="PF00610">
    <property type="entry name" value="DEP"/>
    <property type="match status" value="1"/>
</dbReference>
<dbReference type="KEGG" id="spu:576426"/>
<evidence type="ECO:0000313" key="8">
    <source>
        <dbReference type="Proteomes" id="UP000007110"/>
    </source>
</evidence>
<proteinExistence type="predicted"/>
<dbReference type="InterPro" id="IPR011993">
    <property type="entry name" value="PH-like_dom_sf"/>
</dbReference>
<dbReference type="InterPro" id="IPR036388">
    <property type="entry name" value="WH-like_DNA-bd_sf"/>
</dbReference>
<dbReference type="PROSITE" id="PS50003">
    <property type="entry name" value="PH_DOMAIN"/>
    <property type="match status" value="2"/>
</dbReference>
<dbReference type="RefSeq" id="XP_781827.2">
    <property type="nucleotide sequence ID" value="XM_776734.4"/>
</dbReference>
<evidence type="ECO:0000259" key="6">
    <source>
        <dbReference type="PROSITE" id="PS50186"/>
    </source>
</evidence>
<feature type="domain" description="PH" evidence="5">
    <location>
        <begin position="6"/>
        <end position="104"/>
    </location>
</feature>
<feature type="domain" description="PH" evidence="5">
    <location>
        <begin position="262"/>
        <end position="371"/>
    </location>
</feature>
<reference evidence="7" key="2">
    <citation type="submission" date="2021-01" db="UniProtKB">
        <authorList>
            <consortium name="EnsemblMetazoa"/>
        </authorList>
    </citation>
    <scope>IDENTIFICATION</scope>
</reference>
<evidence type="ECO:0000256" key="4">
    <source>
        <dbReference type="SAM" id="MobiDB-lite"/>
    </source>
</evidence>
<keyword evidence="3" id="KW-0007">Acetylation</keyword>
<dbReference type="Pfam" id="PF00169">
    <property type="entry name" value="PH"/>
    <property type="match status" value="2"/>
</dbReference>
<evidence type="ECO:0000256" key="2">
    <source>
        <dbReference type="ARBA" id="ARBA00022737"/>
    </source>
</evidence>
<name>A0A7M7RCG8_STRPU</name>
<dbReference type="GO" id="GO:0030036">
    <property type="term" value="P:actin cytoskeleton organization"/>
    <property type="evidence" value="ECO:0000318"/>
    <property type="project" value="GO_Central"/>
</dbReference>
<keyword evidence="2" id="KW-0677">Repeat</keyword>
<dbReference type="FunCoup" id="A0A7M7RCG8">
    <property type="interactions" value="134"/>
</dbReference>
<dbReference type="Gene3D" id="1.10.10.10">
    <property type="entry name" value="Winged helix-like DNA-binding domain superfamily/Winged helix DNA-binding domain"/>
    <property type="match status" value="1"/>
</dbReference>
<sequence>MSAGQKILKDGFLVKKGHKRTNWRTRWFVLTEDSLAYYKQTTDSLPAGVIELRGCSVISPCLQYANKKGFAFMMMNQDRHELIMQASTDEEREAWAKAIGLAIVECDRSKEEVHPTSPHSKINYHELVEAMKDPDAGIVRGKHKVDESTVYKDCFTGIQMIMWLIDWSFAETREKGIEIGTKLLSQALIQPMTCTLDNTARRKAFLDDEEALYRFSSLNMSNLKNVLDSSDSSSSDSDADERLPRKGREELPIKPLKGHGGKIVKQGFLLKRGHVRHTWKARLFVLWDDPSYLQYYRGSKAGDEKPLGEIPLHKCTVGVQEAREKSDVTVKNKNRQNLFSVTTKKGKVYVFEARTPEEREDWMRAIISPLSVGRE</sequence>
<protein>
    <submittedName>
        <fullName evidence="7">Uncharacterized protein</fullName>
    </submittedName>
</protein>
<dbReference type="GO" id="GO:0035556">
    <property type="term" value="P:intracellular signal transduction"/>
    <property type="evidence" value="ECO:0007669"/>
    <property type="project" value="InterPro"/>
</dbReference>
<reference evidence="8" key="1">
    <citation type="submission" date="2015-02" db="EMBL/GenBank/DDBJ databases">
        <title>Genome sequencing for Strongylocentrotus purpuratus.</title>
        <authorList>
            <person name="Murali S."/>
            <person name="Liu Y."/>
            <person name="Vee V."/>
            <person name="English A."/>
            <person name="Wang M."/>
            <person name="Skinner E."/>
            <person name="Han Y."/>
            <person name="Muzny D.M."/>
            <person name="Worley K.C."/>
            <person name="Gibbs R.A."/>
        </authorList>
    </citation>
    <scope>NUCLEOTIDE SEQUENCE</scope>
</reference>
<dbReference type="CDD" id="cd13301">
    <property type="entry name" value="PH1_Pleckstrin_2"/>
    <property type="match status" value="1"/>
</dbReference>
<dbReference type="PROSITE" id="PS50186">
    <property type="entry name" value="DEP"/>
    <property type="match status" value="1"/>
</dbReference>
<dbReference type="GeneID" id="576426"/>
<keyword evidence="1" id="KW-0597">Phosphoprotein</keyword>
<evidence type="ECO:0000259" key="5">
    <source>
        <dbReference type="PROSITE" id="PS50003"/>
    </source>
</evidence>
<dbReference type="Gene3D" id="2.30.29.30">
    <property type="entry name" value="Pleckstrin-homology domain (PH domain)/Phosphotyrosine-binding domain (PTB)"/>
    <property type="match status" value="2"/>
</dbReference>
<accession>A0A7M7RCG8</accession>
<dbReference type="SMART" id="SM00049">
    <property type="entry name" value="DEP"/>
    <property type="match status" value="1"/>
</dbReference>
<dbReference type="CDD" id="cd04371">
    <property type="entry name" value="DEP"/>
    <property type="match status" value="1"/>
</dbReference>
<dbReference type="PANTHER" id="PTHR12092">
    <property type="entry name" value="PLECKSTRIN"/>
    <property type="match status" value="1"/>
</dbReference>
<evidence type="ECO:0000256" key="1">
    <source>
        <dbReference type="ARBA" id="ARBA00022553"/>
    </source>
</evidence>
<feature type="domain" description="DEP" evidence="6">
    <location>
        <begin position="134"/>
        <end position="217"/>
    </location>
</feature>
<feature type="compositionally biased region" description="Basic and acidic residues" evidence="4">
    <location>
        <begin position="240"/>
        <end position="252"/>
    </location>
</feature>
<dbReference type="PANTHER" id="PTHR12092:SF16">
    <property type="entry name" value="PH DOMAIN-CONTAINING PROTEIN"/>
    <property type="match status" value="1"/>
</dbReference>
<dbReference type="GO" id="GO:0005886">
    <property type="term" value="C:plasma membrane"/>
    <property type="evidence" value="ECO:0000318"/>
    <property type="project" value="GO_Central"/>
</dbReference>
<organism evidence="7 8">
    <name type="scientific">Strongylocentrotus purpuratus</name>
    <name type="common">Purple sea urchin</name>
    <dbReference type="NCBI Taxonomy" id="7668"/>
    <lineage>
        <taxon>Eukaryota</taxon>
        <taxon>Metazoa</taxon>
        <taxon>Echinodermata</taxon>
        <taxon>Eleutherozoa</taxon>
        <taxon>Echinozoa</taxon>
        <taxon>Echinoidea</taxon>
        <taxon>Euechinoidea</taxon>
        <taxon>Echinacea</taxon>
        <taxon>Camarodonta</taxon>
        <taxon>Echinidea</taxon>
        <taxon>Strongylocentrotidae</taxon>
        <taxon>Strongylocentrotus</taxon>
    </lineage>
</organism>
<dbReference type="FunFam" id="2.30.29.30:FF:000286">
    <property type="entry name" value="PH-protein kinase domain containing protein"/>
    <property type="match status" value="2"/>
</dbReference>
<dbReference type="SMART" id="SM00233">
    <property type="entry name" value="PH"/>
    <property type="match status" value="2"/>
</dbReference>